<evidence type="ECO:0000313" key="6">
    <source>
        <dbReference type="EMBL" id="CAD7677499.1"/>
    </source>
</evidence>
<name>A0A811YLZ2_NYCPR</name>
<feature type="region of interest" description="Disordered" evidence="5">
    <location>
        <begin position="1"/>
        <end position="94"/>
    </location>
</feature>
<comment type="caution">
    <text evidence="6">The sequence shown here is derived from an EMBL/GenBank/DDBJ whole genome shotgun (WGS) entry which is preliminary data.</text>
</comment>
<evidence type="ECO:0000256" key="4">
    <source>
        <dbReference type="ARBA" id="ARBA00023242"/>
    </source>
</evidence>
<reference evidence="6" key="1">
    <citation type="submission" date="2020-12" db="EMBL/GenBank/DDBJ databases">
        <authorList>
            <consortium name="Molecular Ecology Group"/>
        </authorList>
    </citation>
    <scope>NUCLEOTIDE SEQUENCE</scope>
    <source>
        <strain evidence="6">TBG_1078</strain>
    </source>
</reference>
<evidence type="ECO:0000313" key="7">
    <source>
        <dbReference type="Proteomes" id="UP000645828"/>
    </source>
</evidence>
<accession>A0A811YLZ2</accession>
<dbReference type="EMBL" id="CAJHUB010000678">
    <property type="protein sequence ID" value="CAD7677499.1"/>
    <property type="molecule type" value="Genomic_DNA"/>
</dbReference>
<comment type="similarity">
    <text evidence="2">Belongs to the HMGN family.</text>
</comment>
<dbReference type="AlphaFoldDB" id="A0A811YLZ2"/>
<evidence type="ECO:0000256" key="1">
    <source>
        <dbReference type="ARBA" id="ARBA00004123"/>
    </source>
</evidence>
<evidence type="ECO:0000256" key="2">
    <source>
        <dbReference type="ARBA" id="ARBA00007696"/>
    </source>
</evidence>
<dbReference type="GO" id="GO:0005634">
    <property type="term" value="C:nucleus"/>
    <property type="evidence" value="ECO:0007669"/>
    <property type="project" value="UniProtKB-SubCell"/>
</dbReference>
<feature type="compositionally biased region" description="Basic and acidic residues" evidence="5">
    <location>
        <begin position="82"/>
        <end position="94"/>
    </location>
</feature>
<dbReference type="InterPro" id="IPR000079">
    <property type="entry name" value="HMGN_fam"/>
</dbReference>
<dbReference type="GO" id="GO:0031492">
    <property type="term" value="F:nucleosomal DNA binding"/>
    <property type="evidence" value="ECO:0007669"/>
    <property type="project" value="InterPro"/>
</dbReference>
<dbReference type="PRINTS" id="PR00925">
    <property type="entry name" value="NONHISHMG17"/>
</dbReference>
<dbReference type="GO" id="GO:0000785">
    <property type="term" value="C:chromatin"/>
    <property type="evidence" value="ECO:0007669"/>
    <property type="project" value="InterPro"/>
</dbReference>
<proteinExistence type="inferred from homology"/>
<evidence type="ECO:0000256" key="5">
    <source>
        <dbReference type="SAM" id="MobiDB-lite"/>
    </source>
</evidence>
<keyword evidence="3" id="KW-0238">DNA-binding</keyword>
<protein>
    <submittedName>
        <fullName evidence="6">(raccoon dog) hypothetical protein</fullName>
    </submittedName>
</protein>
<feature type="compositionally biased region" description="Basic and acidic residues" evidence="5">
    <location>
        <begin position="13"/>
        <end position="33"/>
    </location>
</feature>
<gene>
    <name evidence="6" type="ORF">NYPRO_LOCUS10297</name>
</gene>
<keyword evidence="7" id="KW-1185">Reference proteome</keyword>
<evidence type="ECO:0000256" key="3">
    <source>
        <dbReference type="ARBA" id="ARBA00023125"/>
    </source>
</evidence>
<feature type="compositionally biased region" description="Basic and acidic residues" evidence="5">
    <location>
        <begin position="47"/>
        <end position="74"/>
    </location>
</feature>
<comment type="subcellular location">
    <subcellularLocation>
        <location evidence="1">Nucleus</location>
    </subcellularLocation>
</comment>
<keyword evidence="4" id="KW-0539">Nucleus</keyword>
<dbReference type="Proteomes" id="UP000645828">
    <property type="component" value="Unassembled WGS sequence"/>
</dbReference>
<dbReference type="Pfam" id="PF01101">
    <property type="entry name" value="HMG14_17"/>
    <property type="match status" value="1"/>
</dbReference>
<sequence>MPRRICTSAWAEGEAKGEGEADSLLIREPESKTRSARWPAKPAPAKVEGKPNKETEKAKSSDKKIANKEKKGAKENQTQRLASDEAGKKEAKSD</sequence>
<organism evidence="6 7">
    <name type="scientific">Nyctereutes procyonoides</name>
    <name type="common">Raccoon dog</name>
    <name type="synonym">Canis procyonoides</name>
    <dbReference type="NCBI Taxonomy" id="34880"/>
    <lineage>
        <taxon>Eukaryota</taxon>
        <taxon>Metazoa</taxon>
        <taxon>Chordata</taxon>
        <taxon>Craniata</taxon>
        <taxon>Vertebrata</taxon>
        <taxon>Euteleostomi</taxon>
        <taxon>Mammalia</taxon>
        <taxon>Eutheria</taxon>
        <taxon>Laurasiatheria</taxon>
        <taxon>Carnivora</taxon>
        <taxon>Caniformia</taxon>
        <taxon>Canidae</taxon>
        <taxon>Nyctereutes</taxon>
    </lineage>
</organism>